<dbReference type="EMBL" id="MN739986">
    <property type="protein sequence ID" value="QHT81603.1"/>
    <property type="molecule type" value="Genomic_DNA"/>
</dbReference>
<accession>A0A6C0HNS6</accession>
<reference evidence="1" key="1">
    <citation type="journal article" date="2020" name="Nature">
        <title>Giant virus diversity and host interactions through global metagenomics.</title>
        <authorList>
            <person name="Schulz F."/>
            <person name="Roux S."/>
            <person name="Paez-Espino D."/>
            <person name="Jungbluth S."/>
            <person name="Walsh D.A."/>
            <person name="Denef V.J."/>
            <person name="McMahon K.D."/>
            <person name="Konstantinidis K.T."/>
            <person name="Eloe-Fadrosh E.A."/>
            <person name="Kyrpides N.C."/>
            <person name="Woyke T."/>
        </authorList>
    </citation>
    <scope>NUCLEOTIDE SEQUENCE</scope>
    <source>
        <strain evidence="1">GVMAG-M-3300023184-13</strain>
    </source>
</reference>
<organism evidence="1">
    <name type="scientific">viral metagenome</name>
    <dbReference type="NCBI Taxonomy" id="1070528"/>
    <lineage>
        <taxon>unclassified sequences</taxon>
        <taxon>metagenomes</taxon>
        <taxon>organismal metagenomes</taxon>
    </lineage>
</organism>
<proteinExistence type="predicted"/>
<sequence>MKVKRSKNIKSRRTKVKATGGGLMERIMHFIKRKKHGSYKLLNNSEFTNLPSTLATITLNNDTRDELWPNMTNAICSNFTGENKIEFFKNNPIVILTLIEKTENKKQIIDFDDNTLKTLSKLYHELNPNPYRNRTITYEIIKENYNRYITEIYDAFVIDMENYRKKK</sequence>
<evidence type="ECO:0000313" key="1">
    <source>
        <dbReference type="EMBL" id="QHT81603.1"/>
    </source>
</evidence>
<dbReference type="AlphaFoldDB" id="A0A6C0HNS6"/>
<protein>
    <submittedName>
        <fullName evidence="1">Uncharacterized protein</fullName>
    </submittedName>
</protein>
<name>A0A6C0HNS6_9ZZZZ</name>